<evidence type="ECO:0000313" key="3">
    <source>
        <dbReference type="Proteomes" id="UP001500736"/>
    </source>
</evidence>
<keyword evidence="1" id="KW-0732">Signal</keyword>
<keyword evidence="3" id="KW-1185">Reference proteome</keyword>
<dbReference type="Pfam" id="PF14125">
    <property type="entry name" value="DUF4292"/>
    <property type="match status" value="1"/>
</dbReference>
<dbReference type="RefSeq" id="WP_343795423.1">
    <property type="nucleotide sequence ID" value="NZ_BAAAGF010000001.1"/>
</dbReference>
<dbReference type="Proteomes" id="UP001500736">
    <property type="component" value="Unassembled WGS sequence"/>
</dbReference>
<evidence type="ECO:0000313" key="2">
    <source>
        <dbReference type="EMBL" id="GAA0737442.1"/>
    </source>
</evidence>
<sequence length="257" mass="29575">MMKQIKILVVTVVVCAVYGCKSTKSVTDTGTLNTSITAKQLIRENSKQEIRFKTLQAKVKIDYTQGDDSQGYTVNLRIKKDETIWLSATLGLARAMITPDRVQFYDKINNQYFDGDYTLLSNILGVELDFKKVQNLLVGEAIYNLKDDTYKASTHQESYVLEPKNQKAVLELFYLINPGHFKMDSQQLYQPLQQRMLQVDYKSYQEVQRQIVPENIHISAVESTSEVTIDLEYKSVSLNEEVRFPFKIPTGFKEIML</sequence>
<reference evidence="2 3" key="1">
    <citation type="journal article" date="2019" name="Int. J. Syst. Evol. Microbiol.">
        <title>The Global Catalogue of Microorganisms (GCM) 10K type strain sequencing project: providing services to taxonomists for standard genome sequencing and annotation.</title>
        <authorList>
            <consortium name="The Broad Institute Genomics Platform"/>
            <consortium name="The Broad Institute Genome Sequencing Center for Infectious Disease"/>
            <person name="Wu L."/>
            <person name="Ma J."/>
        </authorList>
    </citation>
    <scope>NUCLEOTIDE SEQUENCE [LARGE SCALE GENOMIC DNA]</scope>
    <source>
        <strain evidence="2 3">JCM 15976</strain>
    </source>
</reference>
<accession>A0ABN1JE99</accession>
<dbReference type="EMBL" id="BAAAGF010000001">
    <property type="protein sequence ID" value="GAA0737442.1"/>
    <property type="molecule type" value="Genomic_DNA"/>
</dbReference>
<name>A0ABN1JE99_9FLAO</name>
<dbReference type="InterPro" id="IPR029046">
    <property type="entry name" value="LolA/LolB/LppX"/>
</dbReference>
<organism evidence="2 3">
    <name type="scientific">Gaetbulibacter jejuensis</name>
    <dbReference type="NCBI Taxonomy" id="584607"/>
    <lineage>
        <taxon>Bacteria</taxon>
        <taxon>Pseudomonadati</taxon>
        <taxon>Bacteroidota</taxon>
        <taxon>Flavobacteriia</taxon>
        <taxon>Flavobacteriales</taxon>
        <taxon>Flavobacteriaceae</taxon>
        <taxon>Gaetbulibacter</taxon>
    </lineage>
</organism>
<dbReference type="PROSITE" id="PS51257">
    <property type="entry name" value="PROKAR_LIPOPROTEIN"/>
    <property type="match status" value="1"/>
</dbReference>
<dbReference type="InterPro" id="IPR025634">
    <property type="entry name" value="DUF4292"/>
</dbReference>
<dbReference type="Gene3D" id="2.50.20.10">
    <property type="entry name" value="Lipoprotein localisation LolA/LolB/LppX"/>
    <property type="match status" value="1"/>
</dbReference>
<comment type="caution">
    <text evidence="2">The sequence shown here is derived from an EMBL/GenBank/DDBJ whole genome shotgun (WGS) entry which is preliminary data.</text>
</comment>
<dbReference type="SUPFAM" id="SSF89392">
    <property type="entry name" value="Prokaryotic lipoproteins and lipoprotein localization factors"/>
    <property type="match status" value="1"/>
</dbReference>
<proteinExistence type="predicted"/>
<evidence type="ECO:0000256" key="1">
    <source>
        <dbReference type="ARBA" id="ARBA00022729"/>
    </source>
</evidence>
<protein>
    <submittedName>
        <fullName evidence="2">DUF4292 domain-containing protein</fullName>
    </submittedName>
</protein>
<gene>
    <name evidence="2" type="ORF">GCM10009431_04350</name>
</gene>